<dbReference type="GO" id="GO:0005681">
    <property type="term" value="C:spliceosomal complex"/>
    <property type="evidence" value="ECO:0007669"/>
    <property type="project" value="TreeGrafter"/>
</dbReference>
<evidence type="ECO:0000256" key="3">
    <source>
        <dbReference type="ARBA" id="ARBA00023239"/>
    </source>
</evidence>
<reference evidence="8" key="3">
    <citation type="submission" date="2020-06" db="EMBL/GenBank/DDBJ databases">
        <authorList>
            <person name="Studholme D.J."/>
        </authorList>
    </citation>
    <scope>NUCLEOTIDE SEQUENCE</scope>
    <source>
        <strain evidence="8">NZFS 2646</strain>
        <strain evidence="9">NZFS 3630</strain>
    </source>
</reference>
<dbReference type="InterPro" id="IPR001748">
    <property type="entry name" value="BUD31"/>
</dbReference>
<dbReference type="EMBL" id="MAYM02001210">
    <property type="protein sequence ID" value="RLN25828.1"/>
    <property type="molecule type" value="Genomic_DNA"/>
</dbReference>
<dbReference type="PRINTS" id="PR00322">
    <property type="entry name" value="G10"/>
</dbReference>
<dbReference type="Proteomes" id="UP000792063">
    <property type="component" value="Unassembled WGS sequence"/>
</dbReference>
<dbReference type="InterPro" id="IPR002022">
    <property type="entry name" value="Pec_lyase"/>
</dbReference>
<name>A0A3R7JT38_9STRA</name>
<evidence type="ECO:0000313" key="13">
    <source>
        <dbReference type="Proteomes" id="UP000285883"/>
    </source>
</evidence>
<evidence type="ECO:0000256" key="1">
    <source>
        <dbReference type="ARBA" id="ARBA00004123"/>
    </source>
</evidence>
<dbReference type="InterPro" id="IPR011050">
    <property type="entry name" value="Pectin_lyase_fold/virulence"/>
</dbReference>
<dbReference type="PANTHER" id="PTHR19411:SF0">
    <property type="entry name" value="PROTEIN BUD31 HOMOLOG"/>
    <property type="match status" value="1"/>
</dbReference>
<evidence type="ECO:0000256" key="6">
    <source>
        <dbReference type="SAM" id="SignalP"/>
    </source>
</evidence>
<comment type="subcellular location">
    <subcellularLocation>
        <location evidence="1">Nucleus</location>
    </subcellularLocation>
</comment>
<evidence type="ECO:0000313" key="8">
    <source>
        <dbReference type="EMBL" id="KAG2519335.1"/>
    </source>
</evidence>
<dbReference type="InterPro" id="IPR012334">
    <property type="entry name" value="Pectin_lyas_fold"/>
</dbReference>
<feature type="compositionally biased region" description="Basic and acidic residues" evidence="5">
    <location>
        <begin position="645"/>
        <end position="658"/>
    </location>
</feature>
<dbReference type="Gene3D" id="2.160.20.10">
    <property type="entry name" value="Single-stranded right-handed beta-helix, Pectin lyase-like"/>
    <property type="match status" value="1"/>
</dbReference>
<dbReference type="EMBL" id="JPWV03000285">
    <property type="protein sequence ID" value="KAG2519335.1"/>
    <property type="molecule type" value="Genomic_DNA"/>
</dbReference>
<dbReference type="Proteomes" id="UP000285883">
    <property type="component" value="Unassembled WGS sequence"/>
</dbReference>
<keyword evidence="12" id="KW-1185">Reference proteome</keyword>
<dbReference type="GO" id="GO:0000398">
    <property type="term" value="P:mRNA splicing, via spliceosome"/>
    <property type="evidence" value="ECO:0007669"/>
    <property type="project" value="TreeGrafter"/>
</dbReference>
<reference evidence="12 13" key="2">
    <citation type="submission" date="2018-07" db="EMBL/GenBank/DDBJ databases">
        <title>Genome sequencing of oomycete isolates from Chile give support for New Zealand origin for Phytophthora kernoviae and make available the first Nothophytophthora sp. genome.</title>
        <authorList>
            <person name="Studholme D.J."/>
            <person name="Sanfuentes E."/>
            <person name="Panda P."/>
            <person name="Hill R."/>
            <person name="Sambles C."/>
            <person name="Grant M."/>
            <person name="Williams N.M."/>
            <person name="Mcdougal R.L."/>
        </authorList>
    </citation>
    <scope>NUCLEOTIDE SEQUENCE [LARGE SCALE GENOMIC DNA]</scope>
    <source>
        <strain evidence="10">Chile2</strain>
        <strain evidence="11">Chile4</strain>
    </source>
</reference>
<dbReference type="AlphaFoldDB" id="A0A3R7JT38"/>
<dbReference type="SUPFAM" id="SSF51126">
    <property type="entry name" value="Pectin lyase-like"/>
    <property type="match status" value="1"/>
</dbReference>
<keyword evidence="4" id="KW-0539">Nucleus</keyword>
<reference evidence="8" key="1">
    <citation type="journal article" date="2015" name="Genom Data">
        <title>Genome sequences of six Phytophthora species associated with forests in New Zealand.</title>
        <authorList>
            <person name="Studholme D.J."/>
            <person name="McDougal R.L."/>
            <person name="Sambles C."/>
            <person name="Hansen E."/>
            <person name="Hardy G."/>
            <person name="Grant M."/>
            <person name="Ganley R.J."/>
            <person name="Williams N.M."/>
        </authorList>
    </citation>
    <scope>NUCLEOTIDE SEQUENCE</scope>
    <source>
        <strain evidence="8">NZFS 2646</strain>
        <strain evidence="9">NZFS 3630</strain>
    </source>
</reference>
<evidence type="ECO:0000313" key="10">
    <source>
        <dbReference type="EMBL" id="RLN25828.1"/>
    </source>
</evidence>
<accession>A0A3R7JT38</accession>
<feature type="domain" description="Pectate lyase" evidence="7">
    <location>
        <begin position="82"/>
        <end position="320"/>
    </location>
</feature>
<feature type="compositionally biased region" description="Basic and acidic residues" evidence="5">
    <location>
        <begin position="607"/>
        <end position="620"/>
    </location>
</feature>
<comment type="caution">
    <text evidence="11">The sequence shown here is derived from an EMBL/GenBank/DDBJ whole genome shotgun (WGS) entry which is preliminary data.</text>
</comment>
<evidence type="ECO:0000256" key="4">
    <source>
        <dbReference type="ARBA" id="ARBA00023242"/>
    </source>
</evidence>
<dbReference type="EMBL" id="MBDN02000172">
    <property type="protein sequence ID" value="RLN78836.1"/>
    <property type="molecule type" value="Genomic_DNA"/>
</dbReference>
<comment type="similarity">
    <text evidence="2">Belongs to the BUD31 (G10) family.</text>
</comment>
<dbReference type="STRING" id="325452.A0A3R7JT38"/>
<evidence type="ECO:0000259" key="7">
    <source>
        <dbReference type="SMART" id="SM00656"/>
    </source>
</evidence>
<feature type="region of interest" description="Disordered" evidence="5">
    <location>
        <begin position="581"/>
        <end position="658"/>
    </location>
</feature>
<dbReference type="PANTHER" id="PTHR19411">
    <property type="entry name" value="PROTEIN BUD31-RELATED"/>
    <property type="match status" value="1"/>
</dbReference>
<dbReference type="GO" id="GO:0016829">
    <property type="term" value="F:lyase activity"/>
    <property type="evidence" value="ECO:0007669"/>
    <property type="project" value="UniProtKB-KW"/>
</dbReference>
<dbReference type="SMART" id="SM00656">
    <property type="entry name" value="Amb_all"/>
    <property type="match status" value="1"/>
</dbReference>
<gene>
    <name evidence="10" type="ORF">BBI17_005644</name>
    <name evidence="11" type="ORF">BBO99_00005688</name>
    <name evidence="8" type="ORF">JM16_006524</name>
    <name evidence="9" type="ORF">JM18_005922</name>
</gene>
<dbReference type="Pfam" id="PF00544">
    <property type="entry name" value="Pectate_lyase_4"/>
    <property type="match status" value="1"/>
</dbReference>
<evidence type="ECO:0000256" key="2">
    <source>
        <dbReference type="ARBA" id="ARBA00005287"/>
    </source>
</evidence>
<evidence type="ECO:0000313" key="12">
    <source>
        <dbReference type="Proteomes" id="UP000285624"/>
    </source>
</evidence>
<evidence type="ECO:0000256" key="5">
    <source>
        <dbReference type="SAM" id="MobiDB-lite"/>
    </source>
</evidence>
<feature type="signal peptide" evidence="6">
    <location>
        <begin position="1"/>
        <end position="21"/>
    </location>
</feature>
<sequence>MGRFQLAIAATFTFAVKSVSAFTIGSPVGLAAGTTGGGNATAVYPTTNEELMGYLNDTEPHVIVLNRTFDFHGTEGITTEPGCRPDYTRECIAKNNGFKSQDVILKNGMNNTGGCSDGTNITVTYDRSPLRRLNVTSDKTIRGIGRSGVLMGKGLTLKGNNIIVQNIHITELNRHLVWGGDAIYMEGTANGTKTMNNIWIDHVKISHVGRQMLVTNKAGVATMTVSNSDFDGETDYSATCDGRHYWTILMYGKNTGFSIINNYIHSTSGRAPKVGGVKDSRVIAHVANNYWADNSNHSFEIDINAWVLAEGNYLKNTRKPLYKGGAGSLYVANDTNTNECIQYLGRPCEANVLESSGNFTSRNGTETLEVMRSYTAVTGYTSRSAQSSDSEQQSVQENLELWAQIDLSKQHGMSKWSKKNRAPPGFAYVQPVMDALESELREKMNEPHEGKRQCEALWPVHQINWQRSRYVYDLFYKYKRISRDVYDYCVKNKLVDANLIAKWKKPGYERLCSTFAINTKNYNYGTVSICRVPKQQLSEGQVVQEKHSGCRGCASGPGGYHNIFGNKYGQYLARIQIAREEATKKSGESGKQVWATKQEEEEYESGEEGKKRRRQEPTKSEDEESSSGESESESEEEKEDEETKENEAPSKKKQKADK</sequence>
<dbReference type="Proteomes" id="UP000785171">
    <property type="component" value="Unassembled WGS sequence"/>
</dbReference>
<dbReference type="EMBL" id="JPWU03000289">
    <property type="protein sequence ID" value="KAG2520470.1"/>
    <property type="molecule type" value="Genomic_DNA"/>
</dbReference>
<organism evidence="11 12">
    <name type="scientific">Phytophthora kernoviae</name>
    <dbReference type="NCBI Taxonomy" id="325452"/>
    <lineage>
        <taxon>Eukaryota</taxon>
        <taxon>Sar</taxon>
        <taxon>Stramenopiles</taxon>
        <taxon>Oomycota</taxon>
        <taxon>Peronosporomycetes</taxon>
        <taxon>Peronosporales</taxon>
        <taxon>Peronosporaceae</taxon>
        <taxon>Phytophthora</taxon>
    </lineage>
</organism>
<dbReference type="Pfam" id="PF01125">
    <property type="entry name" value="BUD31"/>
    <property type="match status" value="1"/>
</dbReference>
<proteinExistence type="inferred from homology"/>
<evidence type="ECO:0000313" key="9">
    <source>
        <dbReference type="EMBL" id="KAG2520470.1"/>
    </source>
</evidence>
<keyword evidence="3" id="KW-0456">Lyase</keyword>
<protein>
    <recommendedName>
        <fullName evidence="7">Pectate lyase domain-containing protein</fullName>
    </recommendedName>
</protein>
<feature type="chain" id="PRO_5036092425" description="Pectate lyase domain-containing protein" evidence="6">
    <location>
        <begin position="22"/>
        <end position="658"/>
    </location>
</feature>
<dbReference type="Proteomes" id="UP000285624">
    <property type="component" value="Unassembled WGS sequence"/>
</dbReference>
<keyword evidence="6" id="KW-0732">Signal</keyword>
<evidence type="ECO:0000313" key="11">
    <source>
        <dbReference type="EMBL" id="RLN78836.1"/>
    </source>
</evidence>
<feature type="compositionally biased region" description="Acidic residues" evidence="5">
    <location>
        <begin position="621"/>
        <end position="644"/>
    </location>
</feature>